<gene>
    <name evidence="3" type="ORF">D9757_003367</name>
</gene>
<evidence type="ECO:0000256" key="2">
    <source>
        <dbReference type="SAM" id="MobiDB-lite"/>
    </source>
</evidence>
<dbReference type="InterPro" id="IPR052055">
    <property type="entry name" value="Hepadnavirus_pol/RT"/>
</dbReference>
<evidence type="ECO:0000313" key="4">
    <source>
        <dbReference type="Proteomes" id="UP000518752"/>
    </source>
</evidence>
<feature type="region of interest" description="Disordered" evidence="2">
    <location>
        <begin position="690"/>
        <end position="768"/>
    </location>
</feature>
<dbReference type="GO" id="GO:0006310">
    <property type="term" value="P:DNA recombination"/>
    <property type="evidence" value="ECO:0007669"/>
    <property type="project" value="UniProtKB-KW"/>
</dbReference>
<organism evidence="3 4">
    <name type="scientific">Collybiopsis confluens</name>
    <dbReference type="NCBI Taxonomy" id="2823264"/>
    <lineage>
        <taxon>Eukaryota</taxon>
        <taxon>Fungi</taxon>
        <taxon>Dikarya</taxon>
        <taxon>Basidiomycota</taxon>
        <taxon>Agaricomycotina</taxon>
        <taxon>Agaricomycetes</taxon>
        <taxon>Agaricomycetidae</taxon>
        <taxon>Agaricales</taxon>
        <taxon>Marasmiineae</taxon>
        <taxon>Omphalotaceae</taxon>
        <taxon>Collybiopsis</taxon>
    </lineage>
</organism>
<name>A0A8H5HZ09_9AGAR</name>
<feature type="compositionally biased region" description="Low complexity" evidence="2">
    <location>
        <begin position="690"/>
        <end position="722"/>
    </location>
</feature>
<proteinExistence type="predicted"/>
<dbReference type="PANTHER" id="PTHR33050:SF7">
    <property type="entry name" value="RIBONUCLEASE H"/>
    <property type="match status" value="1"/>
</dbReference>
<dbReference type="OrthoDB" id="2506773at2759"/>
<dbReference type="SUPFAM" id="SSF56349">
    <property type="entry name" value="DNA breaking-rejoining enzymes"/>
    <property type="match status" value="1"/>
</dbReference>
<evidence type="ECO:0000256" key="1">
    <source>
        <dbReference type="ARBA" id="ARBA00023172"/>
    </source>
</evidence>
<dbReference type="Gene3D" id="1.10.443.10">
    <property type="entry name" value="Intergrase catalytic core"/>
    <property type="match status" value="1"/>
</dbReference>
<dbReference type="GO" id="GO:0003677">
    <property type="term" value="F:DNA binding"/>
    <property type="evidence" value="ECO:0007669"/>
    <property type="project" value="InterPro"/>
</dbReference>
<sequence length="2009" mass="226376">MYMTVIPGPNEPSYDKLDHYIQPVIEQFVLTWRPGLKVSCTADSKTGAIVEAGILISLNDLPAARKVAGLQGHMSAFICSVCDIYGKDHIVSTDYEHWTRRDVGELQKWAWAYKNAKTLAEHASAAKLSSDGLKIAFDWPWIPYSPEVAGPSCLLQEKHISVVAKTQETLCLLLSGKNALSLDKVWTQLNNQSSKGALEFIVRSLELSTELVDINQAVTSLYIARAKAKSRRKDKDQLVFPCGQPATMKHQLIALLLNWRLQQPHSSDTYYIIPTGTPGTLAHVQKVIRETIKPAYINLNSVPKNFGEAKAGSLKADEWRTLSTIYLPIALITLWGDNKGVAPLPDESEARHLLKALKHTMALFQATAIACRYVMTKDRARAYREYMKIWTRDLQVLFPHVRGGAPRPNIHAAAHIYDFLLLFGPVVSWWCFSFKRLIGVLQKINTNNHIGGEMESTIVKTMARTANICRWLCHPDCPNAIHILKSLFDKCFIPVGRSDDSSEFVERKGTHRAYVAYDGGNLSPVKTHPGNSTIIYQLSPSKPPVAGQIQSIENVFSRNGRNIDIHLHVQRHNPLSKALYNPFLQFSHFNAKTYSTTLRAAEDVIGVDNIVAHAARYDYSYGRSVLEYNDLVLIFCVMVRNDQNYNGIPLRYRMKAQILYYLVQNHPCQYASSFGGCKTSSADSHVIMTNTTNQSTSGGGTANQSQNPSNSSGSGNPANSGNIQNSTTIPPLPSSKQNIDPAHHNFFPTSDSLKDKSQPRRTHNPDAVIPFLKRLSVEEKCERNRKIEQDNRRRLNEMIEHQSGSRPNPPSPLASFISLSEPELTQLARDKTLFERVKSNLAAESLAYIQRKVEELKLVVLGKRSRGSLPDELDGMLDPEKAEAVAKLARLLPRFEEVPYNPGKARKATIPCALYDAGKHVNLPIGFFTNKNLFYIETHLHSLPTTKHRAATSSATDYILDIKAVSKLLGIDESARNENLTYQEFREVADNNYEFESTLDEDGVNGSRAHFASNHFSFFLNHPKSHNMYDWWKPRELKLCNNRIMYKAAFSLEAYNLVWSEIVMGRDTELLIEASVKKLRDKSRIVRDMGGKVGNAAPFYVGNVVLPHVGNVVLPYDVGNVVSPMLGNVVLLHVEYGVVPPMSMGCGPIALAPPGTQACILDIEKFHCTCPVNPHHKPYLVVCDNLGQFWTNNCTCFGASPASSNAGMISNAVVDIWRAAQVTPVFKYEDDLKLLRFPSGTTNIYRYDKNSALDIVRSLGIRWHPNKGDDDFTFITTYIGFLWDLAFKRVSLPNDKRLKYLERIHLFLSEFSGVRVPLFPIESIHGTLCHISFVYPEGRSHLPALSNFMASFQSPHKESRGRYPSDTVLMELQWWLQELEKPNHFRQLKPKGPLLDHGIYVDASTEWGIGIVFEGRWAAFRLRPGWKIFGRDICWLETVAVELLFYFLESWNFQDVFIRIHSDNQGTIGAMEKVRSPNFWINMSIRRICSVVYPLFIIPDMVYPTQKFRYRLSSQTSLLVFFTMFSKWEPHAAVPPVVSTPVPRLAAAQISPPPDRQRFSGFHPRLPAPLLSRPSFSPSDPNPNQFPLSSAPRIPAPISPPSTPSTPSSATRQDSSWGGEVFAISKRKQRKGHEIAVNALHSNVKAPDRLLAWSTPYSRAKKNEEFSSIPHHIIDKGERLIGKASRLNSQHLWCWTEGIPLLVRPRKHCGIITDASSRDAYSIRAWHVLHRAPWPAESFCVKYARKAARIEGSHLTRPRRNPITLQHLLALYVALDLTKPFHCAVWAVALLSFWGCRRLGELTVPGISKFDPKFHVSRLPSIDAYFINHDPKKIKFHIPWTKTTFERGADFIASQQPNALCPCDAFRLHWKANSSVPEGFSLFGYIGNDDKPQHMVKSTFWNFVNDIWKCAGLLNVLGHSFRIGGAVELLLAGYPPHVVACIGGWNSLAFLVYWRQIEEIVMAQVDLAEDARWHKTSQDMANYRKSCNISEKMISDCLKGTDLNFDIVD</sequence>
<dbReference type="EMBL" id="JAACJN010000007">
    <property type="protein sequence ID" value="KAF5391999.1"/>
    <property type="molecule type" value="Genomic_DNA"/>
</dbReference>
<feature type="region of interest" description="Disordered" evidence="2">
    <location>
        <begin position="1571"/>
        <end position="1619"/>
    </location>
</feature>
<keyword evidence="1" id="KW-0233">DNA recombination</keyword>
<keyword evidence="4" id="KW-1185">Reference proteome</keyword>
<dbReference type="GO" id="GO:0015074">
    <property type="term" value="P:DNA integration"/>
    <property type="evidence" value="ECO:0007669"/>
    <property type="project" value="InterPro"/>
</dbReference>
<accession>A0A8H5HZ09</accession>
<protein>
    <submittedName>
        <fullName evidence="3">Uncharacterized protein</fullName>
    </submittedName>
</protein>
<comment type="caution">
    <text evidence="3">The sequence shown here is derived from an EMBL/GenBank/DDBJ whole genome shotgun (WGS) entry which is preliminary data.</text>
</comment>
<reference evidence="3 4" key="1">
    <citation type="journal article" date="2020" name="ISME J.">
        <title>Uncovering the hidden diversity of litter-decomposition mechanisms in mushroom-forming fungi.</title>
        <authorList>
            <person name="Floudas D."/>
            <person name="Bentzer J."/>
            <person name="Ahren D."/>
            <person name="Johansson T."/>
            <person name="Persson P."/>
            <person name="Tunlid A."/>
        </authorList>
    </citation>
    <scope>NUCLEOTIDE SEQUENCE [LARGE SCALE GENOMIC DNA]</scope>
    <source>
        <strain evidence="3 4">CBS 406.79</strain>
    </source>
</reference>
<dbReference type="Proteomes" id="UP000518752">
    <property type="component" value="Unassembled WGS sequence"/>
</dbReference>
<feature type="compositionally biased region" description="Pro residues" evidence="2">
    <location>
        <begin position="1594"/>
        <end position="1604"/>
    </location>
</feature>
<dbReference type="InterPro" id="IPR011010">
    <property type="entry name" value="DNA_brk_join_enz"/>
</dbReference>
<evidence type="ECO:0000313" key="3">
    <source>
        <dbReference type="EMBL" id="KAF5391999.1"/>
    </source>
</evidence>
<dbReference type="PANTHER" id="PTHR33050">
    <property type="entry name" value="REVERSE TRANSCRIPTASE DOMAIN-CONTAINING PROTEIN"/>
    <property type="match status" value="1"/>
</dbReference>
<feature type="compositionally biased region" description="Polar residues" evidence="2">
    <location>
        <begin position="723"/>
        <end position="738"/>
    </location>
</feature>
<dbReference type="InterPro" id="IPR013762">
    <property type="entry name" value="Integrase-like_cat_sf"/>
</dbReference>